<comment type="caution">
    <text evidence="1">The sequence shown here is derived from an EMBL/GenBank/DDBJ whole genome shotgun (WGS) entry which is preliminary data.</text>
</comment>
<reference evidence="1 2" key="1">
    <citation type="journal article" date="2018" name="Nat. Genet.">
        <title>The Rosa genome provides new insights in the design of modern roses.</title>
        <authorList>
            <person name="Bendahmane M."/>
        </authorList>
    </citation>
    <scope>NUCLEOTIDE SEQUENCE [LARGE SCALE GENOMIC DNA]</scope>
    <source>
        <strain evidence="2">cv. Old Blush</strain>
    </source>
</reference>
<protein>
    <submittedName>
        <fullName evidence="1">Uncharacterized protein</fullName>
    </submittedName>
</protein>
<proteinExistence type="predicted"/>
<sequence>MASGLYLFYSSQPSHTIIALDHFFFIYNTENPIPRYHDPLPLNISRPRPSLLSLSAQQPTPPNPPLFSFSSQTPKPHLHFFSFFFPHQFHHLTKIHSTSPRSIFLLTKIYFPPH</sequence>
<organism evidence="1 2">
    <name type="scientific">Rosa chinensis</name>
    <name type="common">China rose</name>
    <dbReference type="NCBI Taxonomy" id="74649"/>
    <lineage>
        <taxon>Eukaryota</taxon>
        <taxon>Viridiplantae</taxon>
        <taxon>Streptophyta</taxon>
        <taxon>Embryophyta</taxon>
        <taxon>Tracheophyta</taxon>
        <taxon>Spermatophyta</taxon>
        <taxon>Magnoliopsida</taxon>
        <taxon>eudicotyledons</taxon>
        <taxon>Gunneridae</taxon>
        <taxon>Pentapetalae</taxon>
        <taxon>rosids</taxon>
        <taxon>fabids</taxon>
        <taxon>Rosales</taxon>
        <taxon>Rosaceae</taxon>
        <taxon>Rosoideae</taxon>
        <taxon>Rosoideae incertae sedis</taxon>
        <taxon>Rosa</taxon>
    </lineage>
</organism>
<gene>
    <name evidence="1" type="ORF">RchiOBHm_Chr4g0425681</name>
</gene>
<evidence type="ECO:0000313" key="2">
    <source>
        <dbReference type="Proteomes" id="UP000238479"/>
    </source>
</evidence>
<name>A0A2P6QZ76_ROSCH</name>
<dbReference type="Proteomes" id="UP000238479">
    <property type="component" value="Chromosome 4"/>
</dbReference>
<accession>A0A2P6QZ76</accession>
<evidence type="ECO:0000313" key="1">
    <source>
        <dbReference type="EMBL" id="PRQ39480.1"/>
    </source>
</evidence>
<dbReference type="AlphaFoldDB" id="A0A2P6QZ76"/>
<dbReference type="Gramene" id="PRQ39480">
    <property type="protein sequence ID" value="PRQ39480"/>
    <property type="gene ID" value="RchiOBHm_Chr4g0425681"/>
</dbReference>
<keyword evidence="2" id="KW-1185">Reference proteome</keyword>
<dbReference type="EMBL" id="PDCK01000042">
    <property type="protein sequence ID" value="PRQ39480.1"/>
    <property type="molecule type" value="Genomic_DNA"/>
</dbReference>